<gene>
    <name evidence="1" type="ORF">QBC37DRAFT_462179</name>
</gene>
<evidence type="ECO:0000313" key="1">
    <source>
        <dbReference type="EMBL" id="KAK4214316.1"/>
    </source>
</evidence>
<sequence length="155" mass="17535">CNTCPASYGSEYTGTAGCASRTHLDQVVFVRQRFADESKRQNATCYEVLCDEAMDLTALCDYHKQKGSSASGPSNFPHCCFETMAGSQTPYFCLSIGKTVDDLYYPGRRRWWLLLRKTTGEEGTFQRVALGYFQYLRRRFTLFPASMVLKSISPV</sequence>
<proteinExistence type="predicted"/>
<evidence type="ECO:0000313" key="2">
    <source>
        <dbReference type="Proteomes" id="UP001301769"/>
    </source>
</evidence>
<reference evidence="1" key="2">
    <citation type="submission" date="2023-05" db="EMBL/GenBank/DDBJ databases">
        <authorList>
            <consortium name="Lawrence Berkeley National Laboratory"/>
            <person name="Steindorff A."/>
            <person name="Hensen N."/>
            <person name="Bonometti L."/>
            <person name="Westerberg I."/>
            <person name="Brannstrom I.O."/>
            <person name="Guillou S."/>
            <person name="Cros-Aarteil S."/>
            <person name="Calhoun S."/>
            <person name="Haridas S."/>
            <person name="Kuo A."/>
            <person name="Mondo S."/>
            <person name="Pangilinan J."/>
            <person name="Riley R."/>
            <person name="Labutti K."/>
            <person name="Andreopoulos B."/>
            <person name="Lipzen A."/>
            <person name="Chen C."/>
            <person name="Yanf M."/>
            <person name="Daum C."/>
            <person name="Ng V."/>
            <person name="Clum A."/>
            <person name="Ohm R."/>
            <person name="Martin F."/>
            <person name="Silar P."/>
            <person name="Natvig D."/>
            <person name="Lalanne C."/>
            <person name="Gautier V."/>
            <person name="Ament-Velasquez S.L."/>
            <person name="Kruys A."/>
            <person name="Hutchinson M.I."/>
            <person name="Powell A.J."/>
            <person name="Barry K."/>
            <person name="Miller A.N."/>
            <person name="Grigoriev I.V."/>
            <person name="Debuchy R."/>
            <person name="Gladieux P."/>
            <person name="Thoren M.H."/>
            <person name="Johannesson H."/>
        </authorList>
    </citation>
    <scope>NUCLEOTIDE SEQUENCE</scope>
    <source>
        <strain evidence="1">PSN293</strain>
    </source>
</reference>
<accession>A0AAN6Y8V6</accession>
<dbReference type="Proteomes" id="UP001301769">
    <property type="component" value="Unassembled WGS sequence"/>
</dbReference>
<dbReference type="EMBL" id="MU858096">
    <property type="protein sequence ID" value="KAK4214316.1"/>
    <property type="molecule type" value="Genomic_DNA"/>
</dbReference>
<reference evidence="1" key="1">
    <citation type="journal article" date="2023" name="Mol. Phylogenet. Evol.">
        <title>Genome-scale phylogeny and comparative genomics of the fungal order Sordariales.</title>
        <authorList>
            <person name="Hensen N."/>
            <person name="Bonometti L."/>
            <person name="Westerberg I."/>
            <person name="Brannstrom I.O."/>
            <person name="Guillou S."/>
            <person name="Cros-Aarteil S."/>
            <person name="Calhoun S."/>
            <person name="Haridas S."/>
            <person name="Kuo A."/>
            <person name="Mondo S."/>
            <person name="Pangilinan J."/>
            <person name="Riley R."/>
            <person name="LaButti K."/>
            <person name="Andreopoulos B."/>
            <person name="Lipzen A."/>
            <person name="Chen C."/>
            <person name="Yan M."/>
            <person name="Daum C."/>
            <person name="Ng V."/>
            <person name="Clum A."/>
            <person name="Steindorff A."/>
            <person name="Ohm R.A."/>
            <person name="Martin F."/>
            <person name="Silar P."/>
            <person name="Natvig D.O."/>
            <person name="Lalanne C."/>
            <person name="Gautier V."/>
            <person name="Ament-Velasquez S.L."/>
            <person name="Kruys A."/>
            <person name="Hutchinson M.I."/>
            <person name="Powell A.J."/>
            <person name="Barry K."/>
            <person name="Miller A.N."/>
            <person name="Grigoriev I.V."/>
            <person name="Debuchy R."/>
            <person name="Gladieux P."/>
            <person name="Hiltunen Thoren M."/>
            <person name="Johannesson H."/>
        </authorList>
    </citation>
    <scope>NUCLEOTIDE SEQUENCE</scope>
    <source>
        <strain evidence="1">PSN293</strain>
    </source>
</reference>
<name>A0AAN6Y8V6_9PEZI</name>
<comment type="caution">
    <text evidence="1">The sequence shown here is derived from an EMBL/GenBank/DDBJ whole genome shotgun (WGS) entry which is preliminary data.</text>
</comment>
<organism evidence="1 2">
    <name type="scientific">Rhypophila decipiens</name>
    <dbReference type="NCBI Taxonomy" id="261697"/>
    <lineage>
        <taxon>Eukaryota</taxon>
        <taxon>Fungi</taxon>
        <taxon>Dikarya</taxon>
        <taxon>Ascomycota</taxon>
        <taxon>Pezizomycotina</taxon>
        <taxon>Sordariomycetes</taxon>
        <taxon>Sordariomycetidae</taxon>
        <taxon>Sordariales</taxon>
        <taxon>Naviculisporaceae</taxon>
        <taxon>Rhypophila</taxon>
    </lineage>
</organism>
<protein>
    <submittedName>
        <fullName evidence="1">Uncharacterized protein</fullName>
    </submittedName>
</protein>
<feature type="non-terminal residue" evidence="1">
    <location>
        <position position="1"/>
    </location>
</feature>
<dbReference type="AlphaFoldDB" id="A0AAN6Y8V6"/>
<keyword evidence="2" id="KW-1185">Reference proteome</keyword>